<keyword evidence="3" id="KW-1185">Reference proteome</keyword>
<gene>
    <name evidence="2" type="ORF">FHS21_005627</name>
</gene>
<organism evidence="2 3">
    <name type="scientific">Phyllobacterium trifolii</name>
    <dbReference type="NCBI Taxonomy" id="300193"/>
    <lineage>
        <taxon>Bacteria</taxon>
        <taxon>Pseudomonadati</taxon>
        <taxon>Pseudomonadota</taxon>
        <taxon>Alphaproteobacteria</taxon>
        <taxon>Hyphomicrobiales</taxon>
        <taxon>Phyllobacteriaceae</taxon>
        <taxon>Phyllobacterium</taxon>
    </lineage>
</organism>
<reference evidence="2 3" key="1">
    <citation type="submission" date="2020-08" db="EMBL/GenBank/DDBJ databases">
        <title>Genomic Encyclopedia of Type Strains, Phase III (KMG-III): the genomes of soil and plant-associated and newly described type strains.</title>
        <authorList>
            <person name="Whitman W."/>
        </authorList>
    </citation>
    <scope>NUCLEOTIDE SEQUENCE [LARGE SCALE GENOMIC DNA]</scope>
    <source>
        <strain evidence="2 3">CECT 7015</strain>
    </source>
</reference>
<comment type="caution">
    <text evidence="2">The sequence shown here is derived from an EMBL/GenBank/DDBJ whole genome shotgun (WGS) entry which is preliminary data.</text>
</comment>
<sequence>MPKARPRRLRRPSADSAQPGGWAAMCRRPQNIAGDGEFVGGGADVASGVVPDEVLEMHQFAIDPQRGAGICEMGSFDPARADRRTGDPLVEARQCASGISIRKRHMIVGFSGILRLISG</sequence>
<evidence type="ECO:0000313" key="3">
    <source>
        <dbReference type="Proteomes" id="UP000554520"/>
    </source>
</evidence>
<feature type="compositionally biased region" description="Basic residues" evidence="1">
    <location>
        <begin position="1"/>
        <end position="11"/>
    </location>
</feature>
<dbReference type="AlphaFoldDB" id="A0A839UGV0"/>
<accession>A0A839UGV0</accession>
<evidence type="ECO:0000313" key="2">
    <source>
        <dbReference type="EMBL" id="MBB3149175.1"/>
    </source>
</evidence>
<feature type="region of interest" description="Disordered" evidence="1">
    <location>
        <begin position="1"/>
        <end position="22"/>
    </location>
</feature>
<dbReference type="EMBL" id="JACHXN010000028">
    <property type="protein sequence ID" value="MBB3149175.1"/>
    <property type="molecule type" value="Genomic_DNA"/>
</dbReference>
<proteinExistence type="predicted"/>
<dbReference type="Proteomes" id="UP000554520">
    <property type="component" value="Unassembled WGS sequence"/>
</dbReference>
<name>A0A839UGV0_9HYPH</name>
<protein>
    <submittedName>
        <fullName evidence="2">Uncharacterized protein</fullName>
    </submittedName>
</protein>
<evidence type="ECO:0000256" key="1">
    <source>
        <dbReference type="SAM" id="MobiDB-lite"/>
    </source>
</evidence>